<dbReference type="EMBL" id="AF369029">
    <property type="protein sequence ID" value="AAK77701.1"/>
    <property type="molecule type" value="Genomic_DNA"/>
</dbReference>
<evidence type="ECO:0000313" key="2">
    <source>
        <dbReference type="Proteomes" id="UP000279156"/>
    </source>
</evidence>
<protein>
    <submittedName>
        <fullName evidence="1">ORF32</fullName>
    </submittedName>
</protein>
<organism evidence="1 2">
    <name type="scientific">White spot syndrome virus</name>
    <dbReference type="NCBI Taxonomy" id="342409"/>
    <lineage>
        <taxon>Viruses</taxon>
        <taxon>Viruses incertae sedis</taxon>
        <taxon>Naldaviricetes</taxon>
        <taxon>Nimaviridae</taxon>
        <taxon>Whispovirus</taxon>
    </lineage>
</organism>
<reference evidence="1 2" key="1">
    <citation type="journal article" date="2001" name="Virology">
        <title>The white spot syndrome virus DNA genome sequence.</title>
        <authorList>
            <person name="van Hulten M.C."/>
            <person name="Witteveldt J."/>
            <person name="Peters S."/>
            <person name="Kloosterboer N."/>
            <person name="Tarchini R."/>
            <person name="Fiers M."/>
            <person name="Sandbrink H."/>
            <person name="Lankhorst R.K."/>
            <person name="Vlak J.M."/>
        </authorList>
    </citation>
    <scope>NUCLEOTIDE SEQUENCE [LARGE SCALE GENOMIC DNA]</scope>
    <source>
        <strain evidence="1">WSSV-TH</strain>
    </source>
</reference>
<reference evidence="1 2" key="2">
    <citation type="journal article" date="2005" name="Virus Res.">
        <title>Fitness and virulence of an ancestral White Spot Syndrome Virus isolate from shrimp.</title>
        <authorList>
            <person name="Marks H."/>
            <person name="van Duijse J.J."/>
            <person name="Zuidema D."/>
            <person name="van Hulten M.C."/>
            <person name="Vlak J.M."/>
        </authorList>
    </citation>
    <scope>NUCLEOTIDE SEQUENCE [LARGE SCALE GENOMIC DNA]</scope>
    <source>
        <strain evidence="1">WSSV-TH</strain>
    </source>
</reference>
<evidence type="ECO:0000313" key="1">
    <source>
        <dbReference type="EMBL" id="AAK77701.1"/>
    </source>
</evidence>
<accession>Q91LK8</accession>
<proteinExistence type="predicted"/>
<dbReference type="Proteomes" id="UP000279156">
    <property type="component" value="Segment"/>
</dbReference>
<name>Q91LK8_9VIRU</name>
<sequence length="112" mass="13197">MYLSHIRQTPLVEERRALTFKMYHHNNNNQHSFVNCQCRRTSSSINCSSCSRETFNSVKAIQYFNKTSRNNTAHHFKMPASKDRNYSSFEYAETAVAAHNISQWCFLRLNKI</sequence>